<reference evidence="12 13" key="1">
    <citation type="submission" date="2019-11" db="EMBL/GenBank/DDBJ databases">
        <authorList>
            <person name="Im W.T."/>
        </authorList>
    </citation>
    <scope>NUCLEOTIDE SEQUENCE [LARGE SCALE GENOMIC DNA]</scope>
    <source>
        <strain evidence="12 13">SB-02</strain>
    </source>
</reference>
<evidence type="ECO:0000256" key="6">
    <source>
        <dbReference type="ARBA" id="ARBA00023136"/>
    </source>
</evidence>
<keyword evidence="3 8" id="KW-1134">Transmembrane beta strand</keyword>
<evidence type="ECO:0000256" key="1">
    <source>
        <dbReference type="ARBA" id="ARBA00004571"/>
    </source>
</evidence>
<evidence type="ECO:0000259" key="10">
    <source>
        <dbReference type="Pfam" id="PF00593"/>
    </source>
</evidence>
<keyword evidence="13" id="KW-1185">Reference proteome</keyword>
<evidence type="ECO:0000256" key="8">
    <source>
        <dbReference type="PROSITE-ProRule" id="PRU01360"/>
    </source>
</evidence>
<dbReference type="GO" id="GO:0009279">
    <property type="term" value="C:cell outer membrane"/>
    <property type="evidence" value="ECO:0007669"/>
    <property type="project" value="UniProtKB-SubCell"/>
</dbReference>
<evidence type="ECO:0000259" key="11">
    <source>
        <dbReference type="Pfam" id="PF07715"/>
    </source>
</evidence>
<dbReference type="Gene3D" id="2.170.130.10">
    <property type="entry name" value="TonB-dependent receptor, plug domain"/>
    <property type="match status" value="1"/>
</dbReference>
<evidence type="ECO:0000313" key="12">
    <source>
        <dbReference type="EMBL" id="QGW29269.1"/>
    </source>
</evidence>
<evidence type="ECO:0000256" key="5">
    <source>
        <dbReference type="ARBA" id="ARBA00023077"/>
    </source>
</evidence>
<dbReference type="PROSITE" id="PS52016">
    <property type="entry name" value="TONB_DEPENDENT_REC_3"/>
    <property type="match status" value="1"/>
</dbReference>
<dbReference type="InterPro" id="IPR036942">
    <property type="entry name" value="Beta-barrel_TonB_sf"/>
</dbReference>
<feature type="domain" description="TonB-dependent receptor plug" evidence="11">
    <location>
        <begin position="119"/>
        <end position="213"/>
    </location>
</feature>
<keyword evidence="12" id="KW-0675">Receptor</keyword>
<dbReference type="GO" id="GO:0015344">
    <property type="term" value="F:siderophore uptake transmembrane transporter activity"/>
    <property type="evidence" value="ECO:0007669"/>
    <property type="project" value="TreeGrafter"/>
</dbReference>
<feature type="domain" description="TonB-dependent receptor-like beta-barrel" evidence="10">
    <location>
        <begin position="335"/>
        <end position="722"/>
    </location>
</feature>
<keyword evidence="5 9" id="KW-0798">TonB box</keyword>
<evidence type="ECO:0000256" key="7">
    <source>
        <dbReference type="ARBA" id="ARBA00023237"/>
    </source>
</evidence>
<keyword evidence="6 8" id="KW-0472">Membrane</keyword>
<dbReference type="InterPro" id="IPR012910">
    <property type="entry name" value="Plug_dom"/>
</dbReference>
<keyword evidence="4 8" id="KW-0812">Transmembrane</keyword>
<proteinExistence type="inferred from homology"/>
<comment type="similarity">
    <text evidence="8 9">Belongs to the TonB-dependent receptor family.</text>
</comment>
<dbReference type="SUPFAM" id="SSF49464">
    <property type="entry name" value="Carboxypeptidase regulatory domain-like"/>
    <property type="match status" value="1"/>
</dbReference>
<dbReference type="Pfam" id="PF07715">
    <property type="entry name" value="Plug"/>
    <property type="match status" value="1"/>
</dbReference>
<dbReference type="InterPro" id="IPR008969">
    <property type="entry name" value="CarboxyPept-like_regulatory"/>
</dbReference>
<dbReference type="Proteomes" id="UP000426027">
    <property type="component" value="Chromosome"/>
</dbReference>
<dbReference type="AlphaFoldDB" id="A0A6I6GVW6"/>
<evidence type="ECO:0000256" key="4">
    <source>
        <dbReference type="ARBA" id="ARBA00022692"/>
    </source>
</evidence>
<keyword evidence="2 8" id="KW-0813">Transport</keyword>
<evidence type="ECO:0000256" key="3">
    <source>
        <dbReference type="ARBA" id="ARBA00022452"/>
    </source>
</evidence>
<protein>
    <submittedName>
        <fullName evidence="12">TonB-dependent receptor</fullName>
    </submittedName>
</protein>
<evidence type="ECO:0000256" key="9">
    <source>
        <dbReference type="RuleBase" id="RU003357"/>
    </source>
</evidence>
<sequence length="774" mass="86445">MLAGMLWQLVAMAQCTLSIAGTVTDEDTKQPLSAATITIMETGEKGMTDATGRFLLKGICPGNYTVKVTHNQCRPVQMHVHVQKDVQLSFVMPHTVNELQEVTVVAAANAKSGAIGAELKGKEMDASRGQSLAEALQRLSGVTMLQTGTNIAKPVIHGLHSNRVLMLNNGIRQEGQQWGSEHAPEIDPFIANRLTVIKGASTLRYGADAIGGVVLVEPKLLRYQPGIGGEISAGFFSNNRQAFMSGMVEGNAKKHPAFSWRVQGTYKRGGNAQTPNYWLANSGMQEMNFSTAAGWKKPNKGLELFYSQFNTKLGIFSGSHIGNVTDLMNIINNGQPPSYVTNTDFSYSIDRPYQQIQHHLAKAKAFVKTGANSRLNAILSYQYNWRREYDIKRFSSSSNVPQMDIGLQTIGADVVWDHYAGKQIRGSVGVQSSYQFNSYTQRFFIPNYQAINAGVFAIEKYSKKQFAAEIGVRYDVRSIFDIHRNNGRTYYDRNYGSLSANGGASYHLNDWITAAINLSTAWRAPQVNELYSDGLHHGSARIEKGNPNLNPERANSVMLSLNVQRKNWQAEVVWYHKQINDFIFLRPTFPPQLTIRGAFPTFLYDQTNARISGVDFSSQYAFNSHIAWQLKASFVRAFDKKANDWIIQMPADRFENALTYQFADGKRWKDPFIKLQWQWVLEQTRVPATGDIEVTLPNGSKQMASDYAAPPAAYHLLGMEAGITQTIGKKSVKWLLTGSNLLNTVYRDYMNAFRYYADEMGINIAFKVQVPIGQ</sequence>
<evidence type="ECO:0000313" key="13">
    <source>
        <dbReference type="Proteomes" id="UP000426027"/>
    </source>
</evidence>
<dbReference type="PANTHER" id="PTHR30069">
    <property type="entry name" value="TONB-DEPENDENT OUTER MEMBRANE RECEPTOR"/>
    <property type="match status" value="1"/>
</dbReference>
<dbReference type="PANTHER" id="PTHR30069:SF40">
    <property type="entry name" value="TONB-DEPENDENT RECEPTOR NMB0964-RELATED"/>
    <property type="match status" value="1"/>
</dbReference>
<dbReference type="EMBL" id="CP046566">
    <property type="protein sequence ID" value="QGW29269.1"/>
    <property type="molecule type" value="Genomic_DNA"/>
</dbReference>
<dbReference type="GO" id="GO:0044718">
    <property type="term" value="P:siderophore transmembrane transport"/>
    <property type="evidence" value="ECO:0007669"/>
    <property type="project" value="TreeGrafter"/>
</dbReference>
<dbReference type="Pfam" id="PF00593">
    <property type="entry name" value="TonB_dep_Rec_b-barrel"/>
    <property type="match status" value="1"/>
</dbReference>
<comment type="subcellular location">
    <subcellularLocation>
        <location evidence="1 8">Cell outer membrane</location>
        <topology evidence="1 8">Multi-pass membrane protein</topology>
    </subcellularLocation>
</comment>
<name>A0A6I6GVW6_9BACT</name>
<organism evidence="12 13">
    <name type="scientific">Phnomibacter ginsenosidimutans</name>
    <dbReference type="NCBI Taxonomy" id="2676868"/>
    <lineage>
        <taxon>Bacteria</taxon>
        <taxon>Pseudomonadati</taxon>
        <taxon>Bacteroidota</taxon>
        <taxon>Chitinophagia</taxon>
        <taxon>Chitinophagales</taxon>
        <taxon>Chitinophagaceae</taxon>
        <taxon>Phnomibacter</taxon>
    </lineage>
</organism>
<evidence type="ECO:0000256" key="2">
    <source>
        <dbReference type="ARBA" id="ARBA00022448"/>
    </source>
</evidence>
<dbReference type="InterPro" id="IPR000531">
    <property type="entry name" value="Beta-barrel_TonB"/>
</dbReference>
<dbReference type="InterPro" id="IPR039426">
    <property type="entry name" value="TonB-dep_rcpt-like"/>
</dbReference>
<dbReference type="Gene3D" id="2.40.170.20">
    <property type="entry name" value="TonB-dependent receptor, beta-barrel domain"/>
    <property type="match status" value="1"/>
</dbReference>
<keyword evidence="7 8" id="KW-0998">Cell outer membrane</keyword>
<dbReference type="Pfam" id="PF13715">
    <property type="entry name" value="CarbopepD_reg_2"/>
    <property type="match status" value="1"/>
</dbReference>
<dbReference type="Gene3D" id="2.60.40.1120">
    <property type="entry name" value="Carboxypeptidase-like, regulatory domain"/>
    <property type="match status" value="1"/>
</dbReference>
<accession>A0A6I6GVW6</accession>
<gene>
    <name evidence="12" type="ORF">GLV81_15140</name>
</gene>
<dbReference type="KEGG" id="fls:GLV81_15140"/>
<dbReference type="SUPFAM" id="SSF56935">
    <property type="entry name" value="Porins"/>
    <property type="match status" value="1"/>
</dbReference>
<dbReference type="InterPro" id="IPR037066">
    <property type="entry name" value="Plug_dom_sf"/>
</dbReference>